<dbReference type="PANTHER" id="PTHR30561">
    <property type="entry name" value="SMR FAMILY PROTON-DEPENDENT DRUG EFFLUX TRANSPORTER SUGE"/>
    <property type="match status" value="1"/>
</dbReference>
<dbReference type="PANTHER" id="PTHR30561:SF1">
    <property type="entry name" value="MULTIDRUG TRANSPORTER EMRE"/>
    <property type="match status" value="1"/>
</dbReference>
<evidence type="ECO:0000313" key="11">
    <source>
        <dbReference type="Proteomes" id="UP000537161"/>
    </source>
</evidence>
<dbReference type="Proteomes" id="UP000537161">
    <property type="component" value="Unassembled WGS sequence"/>
</dbReference>
<keyword evidence="6 9" id="KW-0472">Membrane</keyword>
<dbReference type="SUPFAM" id="SSF103481">
    <property type="entry name" value="Multidrug resistance efflux transporter EmrE"/>
    <property type="match status" value="1"/>
</dbReference>
<evidence type="ECO:0000256" key="3">
    <source>
        <dbReference type="ARBA" id="ARBA00022475"/>
    </source>
</evidence>
<protein>
    <submittedName>
        <fullName evidence="10">Small multidrug resistance pump</fullName>
    </submittedName>
</protein>
<dbReference type="FunFam" id="1.10.3730.20:FF:000001">
    <property type="entry name" value="Quaternary ammonium compound resistance transporter SugE"/>
    <property type="match status" value="1"/>
</dbReference>
<gene>
    <name evidence="10" type="ORF">FHR21_002485</name>
</gene>
<evidence type="ECO:0000256" key="7">
    <source>
        <dbReference type="ARBA" id="ARBA00038032"/>
    </source>
</evidence>
<dbReference type="GO" id="GO:0015220">
    <property type="term" value="F:choline transmembrane transporter activity"/>
    <property type="evidence" value="ECO:0007669"/>
    <property type="project" value="TreeGrafter"/>
</dbReference>
<comment type="subcellular location">
    <subcellularLocation>
        <location evidence="1 8">Cell membrane</location>
        <topology evidence="1 8">Multi-pass membrane protein</topology>
    </subcellularLocation>
</comment>
<dbReference type="GO" id="GO:0031460">
    <property type="term" value="P:glycine betaine transport"/>
    <property type="evidence" value="ECO:0007669"/>
    <property type="project" value="TreeGrafter"/>
</dbReference>
<keyword evidence="4 8" id="KW-0812">Transmembrane</keyword>
<comment type="similarity">
    <text evidence="7 8">Belongs to the drug/metabolite transporter (DMT) superfamily. Small multidrug resistance (SMR) (TC 2.A.7.1) family.</text>
</comment>
<keyword evidence="11" id="KW-1185">Reference proteome</keyword>
<dbReference type="GO" id="GO:1990961">
    <property type="term" value="P:xenobiotic detoxification by transmembrane export across the plasma membrane"/>
    <property type="evidence" value="ECO:0007669"/>
    <property type="project" value="UniProtKB-ARBA"/>
</dbReference>
<accession>A0A7W9B6F8</accession>
<dbReference type="GO" id="GO:0015297">
    <property type="term" value="F:antiporter activity"/>
    <property type="evidence" value="ECO:0007669"/>
    <property type="project" value="TreeGrafter"/>
</dbReference>
<dbReference type="InterPro" id="IPR045324">
    <property type="entry name" value="Small_multidrug_res"/>
</dbReference>
<dbReference type="Gene3D" id="1.10.3730.20">
    <property type="match status" value="1"/>
</dbReference>
<dbReference type="InterPro" id="IPR037185">
    <property type="entry name" value="EmrE-like"/>
</dbReference>
<keyword evidence="5 9" id="KW-1133">Transmembrane helix</keyword>
<evidence type="ECO:0000256" key="9">
    <source>
        <dbReference type="SAM" id="Phobius"/>
    </source>
</evidence>
<feature type="transmembrane region" description="Helical" evidence="9">
    <location>
        <begin position="32"/>
        <end position="50"/>
    </location>
</feature>
<dbReference type="EMBL" id="JACIJH010000007">
    <property type="protein sequence ID" value="MBB5707123.1"/>
    <property type="molecule type" value="Genomic_DNA"/>
</dbReference>
<keyword evidence="2" id="KW-0813">Transport</keyword>
<dbReference type="AlphaFoldDB" id="A0A7W9B6F8"/>
<evidence type="ECO:0000313" key="10">
    <source>
        <dbReference type="EMBL" id="MBB5707123.1"/>
    </source>
</evidence>
<evidence type="ECO:0000256" key="6">
    <source>
        <dbReference type="ARBA" id="ARBA00023136"/>
    </source>
</evidence>
<dbReference type="Pfam" id="PF00893">
    <property type="entry name" value="Multi_Drug_Res"/>
    <property type="match status" value="1"/>
</dbReference>
<evidence type="ECO:0000256" key="8">
    <source>
        <dbReference type="RuleBase" id="RU003942"/>
    </source>
</evidence>
<evidence type="ECO:0000256" key="4">
    <source>
        <dbReference type="ARBA" id="ARBA00022692"/>
    </source>
</evidence>
<sequence length="90" mass="9862">MPYAYLFIAILSEVVATSFMKESDGFTRLGPSLITLVGYGIAFYFLSLTLRDVPTGVAYAIWSGVGIVLIAAVAWLFHRSSTRPRSRARG</sequence>
<dbReference type="GO" id="GO:0015199">
    <property type="term" value="F:amino-acid betaine transmembrane transporter activity"/>
    <property type="evidence" value="ECO:0007669"/>
    <property type="project" value="TreeGrafter"/>
</dbReference>
<dbReference type="GO" id="GO:0005886">
    <property type="term" value="C:plasma membrane"/>
    <property type="evidence" value="ECO:0007669"/>
    <property type="project" value="UniProtKB-SubCell"/>
</dbReference>
<organism evidence="10 11">
    <name type="scientific">Sphingopyxis panaciterrulae</name>
    <dbReference type="NCBI Taxonomy" id="462372"/>
    <lineage>
        <taxon>Bacteria</taxon>
        <taxon>Pseudomonadati</taxon>
        <taxon>Pseudomonadota</taxon>
        <taxon>Alphaproteobacteria</taxon>
        <taxon>Sphingomonadales</taxon>
        <taxon>Sphingomonadaceae</taxon>
        <taxon>Sphingopyxis</taxon>
    </lineage>
</organism>
<evidence type="ECO:0000256" key="1">
    <source>
        <dbReference type="ARBA" id="ARBA00004651"/>
    </source>
</evidence>
<keyword evidence="3" id="KW-1003">Cell membrane</keyword>
<proteinExistence type="inferred from homology"/>
<dbReference type="InterPro" id="IPR000390">
    <property type="entry name" value="Small_drug/metabolite_transptr"/>
</dbReference>
<evidence type="ECO:0000256" key="2">
    <source>
        <dbReference type="ARBA" id="ARBA00022448"/>
    </source>
</evidence>
<comment type="caution">
    <text evidence="10">The sequence shown here is derived from an EMBL/GenBank/DDBJ whole genome shotgun (WGS) entry which is preliminary data.</text>
</comment>
<evidence type="ECO:0000256" key="5">
    <source>
        <dbReference type="ARBA" id="ARBA00022989"/>
    </source>
</evidence>
<name>A0A7W9B6F8_9SPHN</name>
<feature type="transmembrane region" description="Helical" evidence="9">
    <location>
        <begin position="57"/>
        <end position="77"/>
    </location>
</feature>
<reference evidence="10 11" key="1">
    <citation type="submission" date="2020-08" db="EMBL/GenBank/DDBJ databases">
        <title>Genomic Encyclopedia of Type Strains, Phase IV (KMG-IV): sequencing the most valuable type-strain genomes for metagenomic binning, comparative biology and taxonomic classification.</title>
        <authorList>
            <person name="Goeker M."/>
        </authorList>
    </citation>
    <scope>NUCLEOTIDE SEQUENCE [LARGE SCALE GENOMIC DNA]</scope>
    <source>
        <strain evidence="10 11">DSM 27163</strain>
    </source>
</reference>